<evidence type="ECO:0000256" key="1">
    <source>
        <dbReference type="SAM" id="Coils"/>
    </source>
</evidence>
<organism evidence="2 3">
    <name type="scientific">Nocardioides aquiterrae</name>
    <dbReference type="NCBI Taxonomy" id="203799"/>
    <lineage>
        <taxon>Bacteria</taxon>
        <taxon>Bacillati</taxon>
        <taxon>Actinomycetota</taxon>
        <taxon>Actinomycetes</taxon>
        <taxon>Propionibacteriales</taxon>
        <taxon>Nocardioidaceae</taxon>
        <taxon>Nocardioides</taxon>
    </lineage>
</organism>
<dbReference type="RefSeq" id="WP_343905040.1">
    <property type="nucleotide sequence ID" value="NZ_BAAAJE010000001.1"/>
</dbReference>
<evidence type="ECO:0000313" key="3">
    <source>
        <dbReference type="Proteomes" id="UP001499979"/>
    </source>
</evidence>
<gene>
    <name evidence="2" type="ORF">GCM10009606_03200</name>
</gene>
<protein>
    <recommendedName>
        <fullName evidence="4">Sulfotransferase family protein</fullName>
    </recommendedName>
</protein>
<dbReference type="EMBL" id="BAAAJE010000001">
    <property type="protein sequence ID" value="GAA1126899.1"/>
    <property type="molecule type" value="Genomic_DNA"/>
</dbReference>
<evidence type="ECO:0000313" key="2">
    <source>
        <dbReference type="EMBL" id="GAA1126899.1"/>
    </source>
</evidence>
<comment type="caution">
    <text evidence="2">The sequence shown here is derived from an EMBL/GenBank/DDBJ whole genome shotgun (WGS) entry which is preliminary data.</text>
</comment>
<keyword evidence="3" id="KW-1185">Reference proteome</keyword>
<feature type="coiled-coil region" evidence="1">
    <location>
        <begin position="250"/>
        <end position="277"/>
    </location>
</feature>
<evidence type="ECO:0008006" key="4">
    <source>
        <dbReference type="Google" id="ProtNLM"/>
    </source>
</evidence>
<accession>A0ABP4EU80</accession>
<reference evidence="3" key="1">
    <citation type="journal article" date="2019" name="Int. J. Syst. Evol. Microbiol.">
        <title>The Global Catalogue of Microorganisms (GCM) 10K type strain sequencing project: providing services to taxonomists for standard genome sequencing and annotation.</title>
        <authorList>
            <consortium name="The Broad Institute Genomics Platform"/>
            <consortium name="The Broad Institute Genome Sequencing Center for Infectious Disease"/>
            <person name="Wu L."/>
            <person name="Ma J."/>
        </authorList>
    </citation>
    <scope>NUCLEOTIDE SEQUENCE [LARGE SCALE GENOMIC DNA]</scope>
    <source>
        <strain evidence="3">JCM 11813</strain>
    </source>
</reference>
<keyword evidence="1" id="KW-0175">Coiled coil</keyword>
<proteinExistence type="predicted"/>
<sequence>MTKRKAFLHIGLPRTGGGFLDSALIEHADALEAIGVRHPAISAEEMFRAAIEIRRDHRAWGYQRREVEGTWAAIARRAWKGRHDVVFSQELLAACAPEQIDLLLDGLHGFQVHVVVTAREPGGRLLPDWVGPDLGEVLRAWSASVRPDRLHVIVVPEADPERAVWTALGEIVGVDTAALPLAPQWTATRPVPRRAYPDLLEVGERWRKQLADGGYDVRGDSAALLPVEGAEVVDAEVVSSGALADVLAEVTRLRRHNAALAERNTELQRKRKKLKKRLAAAG</sequence>
<name>A0ABP4EU80_9ACTN</name>
<dbReference type="Proteomes" id="UP001499979">
    <property type="component" value="Unassembled WGS sequence"/>
</dbReference>